<dbReference type="CDD" id="cd00311">
    <property type="entry name" value="TIM"/>
    <property type="match status" value="1"/>
</dbReference>
<dbReference type="GO" id="GO:0006096">
    <property type="term" value="P:glycolytic process"/>
    <property type="evidence" value="ECO:0007669"/>
    <property type="project" value="UniProtKB-KW"/>
</dbReference>
<name>A0AAW0GK27_9APHY</name>
<dbReference type="InterPro" id="IPR022896">
    <property type="entry name" value="TrioseP_Isoase_bac/euk"/>
</dbReference>
<comment type="pathway">
    <text evidence="2 11">Carbohydrate degradation; glycolysis; D-glyceraldehyde 3-phosphate from glycerone phosphate: step 1/1.</text>
</comment>
<comment type="catalytic activity">
    <reaction evidence="1 11">
        <text>D-glyceraldehyde 3-phosphate = dihydroxyacetone phosphate</text>
        <dbReference type="Rhea" id="RHEA:18585"/>
        <dbReference type="ChEBI" id="CHEBI:57642"/>
        <dbReference type="ChEBI" id="CHEBI:59776"/>
        <dbReference type="EC" id="5.3.1.1"/>
    </reaction>
</comment>
<keyword evidence="13" id="KW-1185">Reference proteome</keyword>
<dbReference type="PANTHER" id="PTHR21139:SF41">
    <property type="entry name" value="TRIOSEPHOSPHATE ISOMERASE"/>
    <property type="match status" value="1"/>
</dbReference>
<dbReference type="Pfam" id="PF00121">
    <property type="entry name" value="TIM"/>
    <property type="match status" value="1"/>
</dbReference>
<dbReference type="EC" id="5.3.1.1" evidence="6 11"/>
<dbReference type="InterPro" id="IPR013785">
    <property type="entry name" value="Aldolase_TIM"/>
</dbReference>
<evidence type="ECO:0000313" key="12">
    <source>
        <dbReference type="EMBL" id="KAK7691490.1"/>
    </source>
</evidence>
<dbReference type="GO" id="GO:0004807">
    <property type="term" value="F:triose-phosphate isomerase activity"/>
    <property type="evidence" value="ECO:0007669"/>
    <property type="project" value="UniProtKB-EC"/>
</dbReference>
<comment type="similarity">
    <text evidence="4 11">Belongs to the triosephosphate isomerase family.</text>
</comment>
<sequence length="240" mass="26188">MARQFFVGGNFKMNPSTRETKVALVKVLNDAQIDSSVEVVIAPPALYLLSLRDILRPEIKVSAQNCYFKPNGAFTGEISPAQLVDAQIPYVILGHSERRTLFHETSELVAQKTRAAIDAGLSVILCVGETLQEREANKTAEVVQAQLKPVIEALTEEQWSKVIIAYEPVWAIGTGKVASSAQAQEAHADIRAYLVKAVSPAVSANTRIIYGGSVTASNCKELAKQTDVGWLFGWRCFPQT</sequence>
<accession>A0AAW0GK27</accession>
<dbReference type="AlphaFoldDB" id="A0AAW0GK27"/>
<evidence type="ECO:0000256" key="10">
    <source>
        <dbReference type="ARBA" id="ARBA00023235"/>
    </source>
</evidence>
<comment type="caution">
    <text evidence="12">The sequence shown here is derived from an EMBL/GenBank/DDBJ whole genome shotgun (WGS) entry which is preliminary data.</text>
</comment>
<reference evidence="12 13" key="1">
    <citation type="submission" date="2022-09" db="EMBL/GenBank/DDBJ databases">
        <authorList>
            <person name="Palmer J.M."/>
        </authorList>
    </citation>
    <scope>NUCLEOTIDE SEQUENCE [LARGE SCALE GENOMIC DNA]</scope>
    <source>
        <strain evidence="12 13">DSM 7382</strain>
    </source>
</reference>
<gene>
    <name evidence="12" type="ORF">QCA50_004889</name>
</gene>
<dbReference type="NCBIfam" id="TIGR00419">
    <property type="entry name" value="tim"/>
    <property type="match status" value="1"/>
</dbReference>
<dbReference type="InterPro" id="IPR000652">
    <property type="entry name" value="Triosephosphate_isomerase"/>
</dbReference>
<evidence type="ECO:0000256" key="11">
    <source>
        <dbReference type="RuleBase" id="RU363013"/>
    </source>
</evidence>
<dbReference type="Gene3D" id="3.20.20.70">
    <property type="entry name" value="Aldolase class I"/>
    <property type="match status" value="1"/>
</dbReference>
<keyword evidence="8 11" id="KW-0312">Gluconeogenesis</keyword>
<evidence type="ECO:0000256" key="6">
    <source>
        <dbReference type="ARBA" id="ARBA00011940"/>
    </source>
</evidence>
<dbReference type="SUPFAM" id="SSF51351">
    <property type="entry name" value="Triosephosphate isomerase (TIM)"/>
    <property type="match status" value="1"/>
</dbReference>
<evidence type="ECO:0000256" key="7">
    <source>
        <dbReference type="ARBA" id="ARBA00019397"/>
    </source>
</evidence>
<comment type="subunit">
    <text evidence="5">Homodimer.</text>
</comment>
<evidence type="ECO:0000256" key="2">
    <source>
        <dbReference type="ARBA" id="ARBA00004680"/>
    </source>
</evidence>
<dbReference type="PANTHER" id="PTHR21139">
    <property type="entry name" value="TRIOSEPHOSPHATE ISOMERASE"/>
    <property type="match status" value="1"/>
</dbReference>
<organism evidence="12 13">
    <name type="scientific">Cerrena zonata</name>
    <dbReference type="NCBI Taxonomy" id="2478898"/>
    <lineage>
        <taxon>Eukaryota</taxon>
        <taxon>Fungi</taxon>
        <taxon>Dikarya</taxon>
        <taxon>Basidiomycota</taxon>
        <taxon>Agaricomycotina</taxon>
        <taxon>Agaricomycetes</taxon>
        <taxon>Polyporales</taxon>
        <taxon>Cerrenaceae</taxon>
        <taxon>Cerrena</taxon>
    </lineage>
</organism>
<dbReference type="InterPro" id="IPR035990">
    <property type="entry name" value="TIM_sf"/>
</dbReference>
<protein>
    <recommendedName>
        <fullName evidence="7 11">Triosephosphate isomerase</fullName>
        <ecNumber evidence="6 11">5.3.1.1</ecNumber>
    </recommendedName>
</protein>
<evidence type="ECO:0000256" key="4">
    <source>
        <dbReference type="ARBA" id="ARBA00007422"/>
    </source>
</evidence>
<dbReference type="Proteomes" id="UP001385951">
    <property type="component" value="Unassembled WGS sequence"/>
</dbReference>
<dbReference type="PROSITE" id="PS00171">
    <property type="entry name" value="TIM_1"/>
    <property type="match status" value="1"/>
</dbReference>
<dbReference type="InterPro" id="IPR020861">
    <property type="entry name" value="Triosephosphate_isomerase_AS"/>
</dbReference>
<evidence type="ECO:0000256" key="1">
    <source>
        <dbReference type="ARBA" id="ARBA00000474"/>
    </source>
</evidence>
<dbReference type="FunFam" id="3.20.20.70:FF:000016">
    <property type="entry name" value="Triosephosphate isomerase"/>
    <property type="match status" value="1"/>
</dbReference>
<comment type="pathway">
    <text evidence="3 11">Carbohydrate biosynthesis; gluconeogenesis.</text>
</comment>
<dbReference type="EMBL" id="JASBNA010000005">
    <property type="protein sequence ID" value="KAK7691490.1"/>
    <property type="molecule type" value="Genomic_DNA"/>
</dbReference>
<evidence type="ECO:0000256" key="5">
    <source>
        <dbReference type="ARBA" id="ARBA00011738"/>
    </source>
</evidence>
<evidence type="ECO:0000256" key="9">
    <source>
        <dbReference type="ARBA" id="ARBA00023152"/>
    </source>
</evidence>
<keyword evidence="10 11" id="KW-0413">Isomerase</keyword>
<keyword evidence="9 11" id="KW-0324">Glycolysis</keyword>
<evidence type="ECO:0000256" key="8">
    <source>
        <dbReference type="ARBA" id="ARBA00022432"/>
    </source>
</evidence>
<evidence type="ECO:0000313" key="13">
    <source>
        <dbReference type="Proteomes" id="UP001385951"/>
    </source>
</evidence>
<dbReference type="PROSITE" id="PS51440">
    <property type="entry name" value="TIM_2"/>
    <property type="match status" value="1"/>
</dbReference>
<dbReference type="GO" id="GO:0005829">
    <property type="term" value="C:cytosol"/>
    <property type="evidence" value="ECO:0007669"/>
    <property type="project" value="TreeGrafter"/>
</dbReference>
<dbReference type="GO" id="GO:0046166">
    <property type="term" value="P:glyceraldehyde-3-phosphate biosynthetic process"/>
    <property type="evidence" value="ECO:0007669"/>
    <property type="project" value="TreeGrafter"/>
</dbReference>
<proteinExistence type="inferred from homology"/>
<dbReference type="HAMAP" id="MF_00147_B">
    <property type="entry name" value="TIM_B"/>
    <property type="match status" value="1"/>
</dbReference>
<dbReference type="GO" id="GO:0006094">
    <property type="term" value="P:gluconeogenesis"/>
    <property type="evidence" value="ECO:0007669"/>
    <property type="project" value="UniProtKB-KW"/>
</dbReference>
<evidence type="ECO:0000256" key="3">
    <source>
        <dbReference type="ARBA" id="ARBA00004742"/>
    </source>
</evidence>
<dbReference type="GO" id="GO:0019563">
    <property type="term" value="P:glycerol catabolic process"/>
    <property type="evidence" value="ECO:0007669"/>
    <property type="project" value="TreeGrafter"/>
</dbReference>